<dbReference type="CDD" id="cd00037">
    <property type="entry name" value="CLECT"/>
    <property type="match status" value="1"/>
</dbReference>
<protein>
    <submittedName>
        <fullName evidence="4">C-type lectin domain-containing protein</fullName>
    </submittedName>
</protein>
<sequence>MSTTLFALVGVCLLALASACLEGTVSSNDGGKCFTFVPQPLNYAEAMEVCAVFGGSLASAGNAADSVDLAGKSVAKLGPSMFWIASTDESKCKLIDGTSGKVTEADCETKMPFACVSQKSITVKDTCPAHCPSTWSYFAPTQACYKVYYNLRWDDAESTCLSESAHLASIHSQQEVDFINELATMNVSVDCGNTLPQLTWVGLYTTDNNKSWKWTDGSTVDFLQWNDGEPNEPGKENCGQVFTENCDYAYKKLNNIDCDRSVRASVCKKAALTSI</sequence>
<dbReference type="Proteomes" id="UP000492821">
    <property type="component" value="Unassembled WGS sequence"/>
</dbReference>
<organism evidence="3 4">
    <name type="scientific">Panagrellus redivivus</name>
    <name type="common">Microworm</name>
    <dbReference type="NCBI Taxonomy" id="6233"/>
    <lineage>
        <taxon>Eukaryota</taxon>
        <taxon>Metazoa</taxon>
        <taxon>Ecdysozoa</taxon>
        <taxon>Nematoda</taxon>
        <taxon>Chromadorea</taxon>
        <taxon>Rhabditida</taxon>
        <taxon>Tylenchina</taxon>
        <taxon>Panagrolaimomorpha</taxon>
        <taxon>Panagrolaimoidea</taxon>
        <taxon>Panagrolaimidae</taxon>
        <taxon>Panagrellus</taxon>
    </lineage>
</organism>
<evidence type="ECO:0000313" key="3">
    <source>
        <dbReference type="Proteomes" id="UP000492821"/>
    </source>
</evidence>
<dbReference type="InterPro" id="IPR050111">
    <property type="entry name" value="C-type_lectin/snaclec_domain"/>
</dbReference>
<reference evidence="4" key="2">
    <citation type="submission" date="2020-10" db="UniProtKB">
        <authorList>
            <consortium name="WormBaseParasite"/>
        </authorList>
    </citation>
    <scope>IDENTIFICATION</scope>
</reference>
<dbReference type="PANTHER" id="PTHR22803">
    <property type="entry name" value="MANNOSE, PHOSPHOLIPASE, LECTIN RECEPTOR RELATED"/>
    <property type="match status" value="1"/>
</dbReference>
<dbReference type="AlphaFoldDB" id="A0A7E4VMN8"/>
<feature type="domain" description="C-type lectin" evidence="2">
    <location>
        <begin position="144"/>
        <end position="260"/>
    </location>
</feature>
<proteinExistence type="predicted"/>
<dbReference type="PROSITE" id="PS50041">
    <property type="entry name" value="C_TYPE_LECTIN_2"/>
    <property type="match status" value="1"/>
</dbReference>
<reference evidence="3" key="1">
    <citation type="journal article" date="2013" name="Genetics">
        <title>The draft genome and transcriptome of Panagrellus redivivus are shaped by the harsh demands of a free-living lifestyle.</title>
        <authorList>
            <person name="Srinivasan J."/>
            <person name="Dillman A.R."/>
            <person name="Macchietto M.G."/>
            <person name="Heikkinen L."/>
            <person name="Lakso M."/>
            <person name="Fracchia K.M."/>
            <person name="Antoshechkin I."/>
            <person name="Mortazavi A."/>
            <person name="Wong G."/>
            <person name="Sternberg P.W."/>
        </authorList>
    </citation>
    <scope>NUCLEOTIDE SEQUENCE [LARGE SCALE GENOMIC DNA]</scope>
    <source>
        <strain evidence="3">MT8872</strain>
    </source>
</reference>
<dbReference type="WBParaSite" id="Pan_g22715.t1">
    <property type="protein sequence ID" value="Pan_g22715.t1"/>
    <property type="gene ID" value="Pan_g22715"/>
</dbReference>
<feature type="signal peptide" evidence="1">
    <location>
        <begin position="1"/>
        <end position="19"/>
    </location>
</feature>
<dbReference type="Gene3D" id="3.10.100.10">
    <property type="entry name" value="Mannose-Binding Protein A, subunit A"/>
    <property type="match status" value="2"/>
</dbReference>
<dbReference type="InterPro" id="IPR001304">
    <property type="entry name" value="C-type_lectin-like"/>
</dbReference>
<dbReference type="SUPFAM" id="SSF56436">
    <property type="entry name" value="C-type lectin-like"/>
    <property type="match status" value="2"/>
</dbReference>
<dbReference type="SMART" id="SM00034">
    <property type="entry name" value="CLECT"/>
    <property type="match status" value="2"/>
</dbReference>
<dbReference type="InterPro" id="IPR016187">
    <property type="entry name" value="CTDL_fold"/>
</dbReference>
<feature type="chain" id="PRO_5028850436" evidence="1">
    <location>
        <begin position="20"/>
        <end position="275"/>
    </location>
</feature>
<accession>A0A7E4VMN8</accession>
<dbReference type="Pfam" id="PF00059">
    <property type="entry name" value="Lectin_C"/>
    <property type="match status" value="1"/>
</dbReference>
<keyword evidence="1" id="KW-0732">Signal</keyword>
<evidence type="ECO:0000313" key="4">
    <source>
        <dbReference type="WBParaSite" id="Pan_g22715.t1"/>
    </source>
</evidence>
<evidence type="ECO:0000259" key="2">
    <source>
        <dbReference type="PROSITE" id="PS50041"/>
    </source>
</evidence>
<dbReference type="InterPro" id="IPR016186">
    <property type="entry name" value="C-type_lectin-like/link_sf"/>
</dbReference>
<evidence type="ECO:0000256" key="1">
    <source>
        <dbReference type="SAM" id="SignalP"/>
    </source>
</evidence>
<name>A0A7E4VMN8_PANRE</name>
<keyword evidence="3" id="KW-1185">Reference proteome</keyword>